<dbReference type="STRING" id="1125712.HMPREF1316_1225"/>
<gene>
    <name evidence="2" type="ORF">HMPREF1316_1225</name>
</gene>
<feature type="transmembrane region" description="Helical" evidence="1">
    <location>
        <begin position="167"/>
        <end position="185"/>
    </location>
</feature>
<dbReference type="eggNOG" id="ENOG50317GS">
    <property type="taxonomic scope" value="Bacteria"/>
</dbReference>
<protein>
    <recommendedName>
        <fullName evidence="4">O-antigen ligase</fullName>
    </recommendedName>
</protein>
<feature type="transmembrane region" description="Helical" evidence="1">
    <location>
        <begin position="404"/>
        <end position="421"/>
    </location>
</feature>
<organism evidence="2 3">
    <name type="scientific">Olsenella profusa F0195</name>
    <dbReference type="NCBI Taxonomy" id="1125712"/>
    <lineage>
        <taxon>Bacteria</taxon>
        <taxon>Bacillati</taxon>
        <taxon>Actinomycetota</taxon>
        <taxon>Coriobacteriia</taxon>
        <taxon>Coriobacteriales</taxon>
        <taxon>Atopobiaceae</taxon>
        <taxon>Olsenella</taxon>
    </lineage>
</organism>
<reference evidence="2 3" key="1">
    <citation type="submission" date="2013-08" db="EMBL/GenBank/DDBJ databases">
        <authorList>
            <person name="Durkin A.S."/>
            <person name="Haft D.R."/>
            <person name="McCorrison J."/>
            <person name="Torralba M."/>
            <person name="Gillis M."/>
            <person name="Haft D.H."/>
            <person name="Methe B."/>
            <person name="Sutton G."/>
            <person name="Nelson K.E."/>
        </authorList>
    </citation>
    <scope>NUCLEOTIDE SEQUENCE [LARGE SCALE GENOMIC DNA]</scope>
    <source>
        <strain evidence="2 3">F0195</strain>
    </source>
</reference>
<accession>U2T008</accession>
<comment type="caution">
    <text evidence="2">The sequence shown here is derived from an EMBL/GenBank/DDBJ whole genome shotgun (WGS) entry which is preliminary data.</text>
</comment>
<dbReference type="Proteomes" id="UP000016638">
    <property type="component" value="Unassembled WGS sequence"/>
</dbReference>
<feature type="transmembrane region" description="Helical" evidence="1">
    <location>
        <begin position="97"/>
        <end position="121"/>
    </location>
</feature>
<feature type="transmembrane region" description="Helical" evidence="1">
    <location>
        <begin position="71"/>
        <end position="91"/>
    </location>
</feature>
<dbReference type="OrthoDB" id="3229240at2"/>
<feature type="transmembrane region" description="Helical" evidence="1">
    <location>
        <begin position="133"/>
        <end position="155"/>
    </location>
</feature>
<feature type="transmembrane region" description="Helical" evidence="1">
    <location>
        <begin position="38"/>
        <end position="59"/>
    </location>
</feature>
<evidence type="ECO:0000313" key="2">
    <source>
        <dbReference type="EMBL" id="ERL06384.1"/>
    </source>
</evidence>
<feature type="transmembrane region" description="Helical" evidence="1">
    <location>
        <begin position="378"/>
        <end position="398"/>
    </location>
</feature>
<evidence type="ECO:0000256" key="1">
    <source>
        <dbReference type="SAM" id="Phobius"/>
    </source>
</evidence>
<dbReference type="RefSeq" id="WP_021727157.1">
    <property type="nucleotide sequence ID" value="NZ_AWEZ01000067.1"/>
</dbReference>
<feature type="transmembrane region" description="Helical" evidence="1">
    <location>
        <begin position="347"/>
        <end position="366"/>
    </location>
</feature>
<keyword evidence="1" id="KW-0472">Membrane</keyword>
<feature type="transmembrane region" description="Helical" evidence="1">
    <location>
        <begin position="194"/>
        <end position="215"/>
    </location>
</feature>
<proteinExistence type="predicted"/>
<keyword evidence="1" id="KW-0812">Transmembrane</keyword>
<dbReference type="PATRIC" id="fig|1125712.3.peg.2222"/>
<sequence length="434" mass="48203">MAQGRWGGVLIERTAGSLIWIELCLLATFGFLRDMFGVPGTITYLLDAINLVLFGAILIRGRYDNRGVYYRYVYGLLLAFFVLTVIGGLRAGGSPLLYLWGLRNIFRFYAFFVCCVALLGVRDVLRMATFFKALFLVNVGLCSLELAMGYSGDYIGGSFGVLQGGNGYLNILIAVTTVISVLEYLARRTSLPKLVVTLLLCFYLVSIAELKVYFFELPIIVLLALLSERMTSRSVVLVLVMVAGIAAGLFAMQFFFAGSGISFFTDGTIIEYMGDAGYTGTGDLSRLDALSRITSMFFSDDPLTRLFGFGLGNCSTSSFEVLMSSFYDHFSWLHYTWFSDAHVYIETGLSGLVCFEAFFLGVFVVSKLKRYRDADLRVMTNCCGIVALLSVWLSVYNSSLTVESGYLVYLLLAAPFILDKYRERGGMRRGRRLG</sequence>
<evidence type="ECO:0008006" key="4">
    <source>
        <dbReference type="Google" id="ProtNLM"/>
    </source>
</evidence>
<keyword evidence="3" id="KW-1185">Reference proteome</keyword>
<feature type="transmembrane region" description="Helical" evidence="1">
    <location>
        <begin position="235"/>
        <end position="256"/>
    </location>
</feature>
<dbReference type="EMBL" id="AWEZ01000067">
    <property type="protein sequence ID" value="ERL06384.1"/>
    <property type="molecule type" value="Genomic_DNA"/>
</dbReference>
<evidence type="ECO:0000313" key="3">
    <source>
        <dbReference type="Proteomes" id="UP000016638"/>
    </source>
</evidence>
<dbReference type="AlphaFoldDB" id="U2T008"/>
<name>U2T008_9ACTN</name>
<keyword evidence="1" id="KW-1133">Transmembrane helix</keyword>
<feature type="transmembrane region" description="Helical" evidence="1">
    <location>
        <begin position="15"/>
        <end position="32"/>
    </location>
</feature>